<feature type="transmembrane region" description="Helical" evidence="4">
    <location>
        <begin position="998"/>
        <end position="1023"/>
    </location>
</feature>
<dbReference type="AlphaFoldDB" id="A0A8S1RCW5"/>
<evidence type="ECO:0000256" key="5">
    <source>
        <dbReference type="SAM" id="SignalP"/>
    </source>
</evidence>
<feature type="transmembrane region" description="Helical" evidence="4">
    <location>
        <begin position="1091"/>
        <end position="1111"/>
    </location>
</feature>
<sequence>MKLRGRKPEIFNIYKMIIFIWLSLQIQAEQQLIDQDFIGVISSQEGFNYQTIISKPFDLPPHYQIIIKLNFWRIDDWDVDDIFTIYIDNQVAYQYTYLSQDSTTDNCGLTQYDKKYQIEITLDHFSTSTFIIMTSKNGQWWGISEFQLYVMTCTCGCDSCNSLGCFDQILVQQSFNKKSFVAILDSEGWYHNGILIKTIWDGCYFSNQYSPGDHLIKSFTLGSHIAISLYLKVFVINVISPQMYVYIDNILITTTSYTLQVFSYYNNWNCILFQINIQQLGHTQDNLTVKIRVDLSTFSDSFNRFGIRDFQLFKKTSQQFIPKCQITLIDEYSKLDIQPFDSCFDQQYRIFEGSSNCIRGICYNCQNGWEYITAINICVPLFARFKINYQDDFQNGCSFENYNQQESQILFQTQCIYDFKHINQNKIYKERLFDENLINFFQCSYNYLNNEYKIVELQYIIRIKNCNEQIFEKCLICEIGYQLNYNKQKCVPSCHDGIRLFDEVCDDQNNIQFDGCYKCQKSCQLECLMCIESQCLECQEGWELLEWKCHQICGDNRIAKYSNEECDDGNSFSNDGCYNCKFECDQNCFYCYNADLCFRCDDYFEQIDGKCRPICGDGVVIPELEECDDFNQTPYDGCYQCQFQCEINCDICEKGRCIQCHFGYFMDKNQKCLFLEEKYEEQQQDTKNNEINLEDKEDIENIHYSKVSHISNNCGDQILQQYEECDDGNKLNFDGCSDQCIIEDNWQCNSKFPNFCYPQTQIQLLFLNQTYDKQYVRLTFSQKVKWVGTPSNFSQAILTQIYGIKKNQKQIFIIPIIPLELDIYGNPIYEFEIVFSSSYFKIPIFHVSILNGLLDEHNNSLLNVSQKLKIKTPKILKSTQKNVAYKLKTIGNLMTIGLGCSGIIMLIFGDLLLSLEIFDILQYQSCLRFLNVQFPQNIKIYFEFADLVSITPILIKLTIFEKFQNIFGEDYLKSYGKFYEYKINADLITNIYGQITQLLIFFLLYFFLLLFRPLFFKICFAILKKNLHFQVKYKIIQCFVIQIYKLMKKILELTNLYTKQGLSQLFYTNCWDLIFKVIMYLVSNEDSGSRAVVSNCICIIYLGIVFIFLCSHFKRQNQKIVLSKLRMEQHDGLVLCKKLLFLIVLVGMQNHSQFQCILLPFILIFYLGFLIFLRIQSFETLMIIWIEASVTIFTLLSLAFCPNLTYYFNDNQQTIISFVQIGFLILGLLAPILKSGIYFYKQLYKCVKKIRKPNPPRKQLVRYIFEIADS</sequence>
<keyword evidence="3" id="KW-1015">Disulfide bond</keyword>
<keyword evidence="7" id="KW-1185">Reference proteome</keyword>
<dbReference type="Pfam" id="PF13948">
    <property type="entry name" value="DUF4215"/>
    <property type="match status" value="4"/>
</dbReference>
<dbReference type="OrthoDB" id="409374at2759"/>
<comment type="caution">
    <text evidence="6">The sequence shown here is derived from an EMBL/GenBank/DDBJ whole genome shotgun (WGS) entry which is preliminary data.</text>
</comment>
<protein>
    <submittedName>
        <fullName evidence="6">Uncharacterized protein</fullName>
    </submittedName>
</protein>
<reference evidence="6" key="1">
    <citation type="submission" date="2021-01" db="EMBL/GenBank/DDBJ databases">
        <authorList>
            <consortium name="Genoscope - CEA"/>
            <person name="William W."/>
        </authorList>
    </citation>
    <scope>NUCLEOTIDE SEQUENCE</scope>
</reference>
<evidence type="ECO:0000313" key="6">
    <source>
        <dbReference type="EMBL" id="CAD8126121.1"/>
    </source>
</evidence>
<evidence type="ECO:0000313" key="7">
    <source>
        <dbReference type="Proteomes" id="UP000692954"/>
    </source>
</evidence>
<accession>A0A8S1RCW5</accession>
<evidence type="ECO:0000256" key="4">
    <source>
        <dbReference type="SAM" id="Phobius"/>
    </source>
</evidence>
<keyword evidence="2" id="KW-0677">Repeat</keyword>
<gene>
    <name evidence="6" type="ORF">PSON_ATCC_30995.1.T1650014</name>
</gene>
<keyword evidence="4" id="KW-0472">Membrane</keyword>
<feature type="transmembrane region" description="Helical" evidence="4">
    <location>
        <begin position="1132"/>
        <end position="1151"/>
    </location>
</feature>
<name>A0A8S1RCW5_9CILI</name>
<evidence type="ECO:0000256" key="3">
    <source>
        <dbReference type="ARBA" id="ARBA00023157"/>
    </source>
</evidence>
<dbReference type="Proteomes" id="UP000692954">
    <property type="component" value="Unassembled WGS sequence"/>
</dbReference>
<keyword evidence="4" id="KW-1133">Transmembrane helix</keyword>
<evidence type="ECO:0000256" key="1">
    <source>
        <dbReference type="ARBA" id="ARBA00022729"/>
    </source>
</evidence>
<organism evidence="6 7">
    <name type="scientific">Paramecium sonneborni</name>
    <dbReference type="NCBI Taxonomy" id="65129"/>
    <lineage>
        <taxon>Eukaryota</taxon>
        <taxon>Sar</taxon>
        <taxon>Alveolata</taxon>
        <taxon>Ciliophora</taxon>
        <taxon>Intramacronucleata</taxon>
        <taxon>Oligohymenophorea</taxon>
        <taxon>Peniculida</taxon>
        <taxon>Parameciidae</taxon>
        <taxon>Paramecium</taxon>
    </lineage>
</organism>
<evidence type="ECO:0000256" key="2">
    <source>
        <dbReference type="ARBA" id="ARBA00022737"/>
    </source>
</evidence>
<feature type="transmembrane region" description="Helical" evidence="4">
    <location>
        <begin position="1182"/>
        <end position="1208"/>
    </location>
</feature>
<feature type="transmembrane region" description="Helical" evidence="4">
    <location>
        <begin position="1214"/>
        <end position="1233"/>
    </location>
</feature>
<feature type="signal peptide" evidence="5">
    <location>
        <begin position="1"/>
        <end position="28"/>
    </location>
</feature>
<feature type="transmembrane region" description="Helical" evidence="4">
    <location>
        <begin position="1157"/>
        <end position="1175"/>
    </location>
</feature>
<keyword evidence="4" id="KW-0812">Transmembrane</keyword>
<feature type="transmembrane region" description="Helical" evidence="4">
    <location>
        <begin position="890"/>
        <end position="913"/>
    </location>
</feature>
<dbReference type="PANTHER" id="PTHR38934">
    <property type="entry name" value="HYPHALLY REGULATED CELL WALL PROTEIN 1"/>
    <property type="match status" value="1"/>
</dbReference>
<feature type="chain" id="PRO_5035766885" evidence="5">
    <location>
        <begin position="29"/>
        <end position="1270"/>
    </location>
</feature>
<dbReference type="PANTHER" id="PTHR38934:SF6">
    <property type="entry name" value="CHROMOSOME UNDETERMINED SCAFFOLD_176, WHOLE GENOME SHOTGUN SEQUENCE"/>
    <property type="match status" value="1"/>
</dbReference>
<proteinExistence type="predicted"/>
<dbReference type="EMBL" id="CAJJDN010000165">
    <property type="protein sequence ID" value="CAD8126121.1"/>
    <property type="molecule type" value="Genomic_DNA"/>
</dbReference>
<dbReference type="InterPro" id="IPR011936">
    <property type="entry name" value="Myxo_disulph_rpt"/>
</dbReference>
<keyword evidence="1 5" id="KW-0732">Signal</keyword>
<dbReference type="NCBIfam" id="TIGR02232">
    <property type="entry name" value="myxo_disulf_rpt"/>
    <property type="match status" value="3"/>
</dbReference>